<evidence type="ECO:0000313" key="1">
    <source>
        <dbReference type="EMBL" id="PLW55159.1"/>
    </source>
</evidence>
<dbReference type="Proteomes" id="UP000235388">
    <property type="component" value="Unassembled WGS sequence"/>
</dbReference>
<dbReference type="EMBL" id="PGCJ01000036">
    <property type="protein sequence ID" value="PLW55159.1"/>
    <property type="molecule type" value="Genomic_DNA"/>
</dbReference>
<accession>A0A2N5VYT8</accession>
<dbReference type="AlphaFoldDB" id="A0A2N5VYT8"/>
<evidence type="ECO:0000313" key="2">
    <source>
        <dbReference type="Proteomes" id="UP000235388"/>
    </source>
</evidence>
<keyword evidence="2" id="KW-1185">Reference proteome</keyword>
<reference evidence="1 2" key="1">
    <citation type="submission" date="2017-11" db="EMBL/GenBank/DDBJ databases">
        <title>De novo assembly and phasing of dikaryotic genomes from two isolates of Puccinia coronata f. sp. avenae, the causal agent of oat crown rust.</title>
        <authorList>
            <person name="Miller M.E."/>
            <person name="Zhang Y."/>
            <person name="Omidvar V."/>
            <person name="Sperschneider J."/>
            <person name="Schwessinger B."/>
            <person name="Raley C."/>
            <person name="Palmer J.M."/>
            <person name="Garnica D."/>
            <person name="Upadhyaya N."/>
            <person name="Rathjen J."/>
            <person name="Taylor J.M."/>
            <person name="Park R.F."/>
            <person name="Dodds P.N."/>
            <person name="Hirsch C.D."/>
            <person name="Kianian S.F."/>
            <person name="Figueroa M."/>
        </authorList>
    </citation>
    <scope>NUCLEOTIDE SEQUENCE [LARGE SCALE GENOMIC DNA]</scope>
    <source>
        <strain evidence="1">12NC29</strain>
    </source>
</reference>
<protein>
    <submittedName>
        <fullName evidence="1">Uncharacterized protein</fullName>
    </submittedName>
</protein>
<proteinExistence type="predicted"/>
<organism evidence="1 2">
    <name type="scientific">Puccinia coronata f. sp. avenae</name>
    <dbReference type="NCBI Taxonomy" id="200324"/>
    <lineage>
        <taxon>Eukaryota</taxon>
        <taxon>Fungi</taxon>
        <taxon>Dikarya</taxon>
        <taxon>Basidiomycota</taxon>
        <taxon>Pucciniomycotina</taxon>
        <taxon>Pucciniomycetes</taxon>
        <taxon>Pucciniales</taxon>
        <taxon>Pucciniaceae</taxon>
        <taxon>Puccinia</taxon>
    </lineage>
</organism>
<name>A0A2N5VYT8_9BASI</name>
<gene>
    <name evidence="1" type="ORF">PCANC_05278</name>
</gene>
<comment type="caution">
    <text evidence="1">The sequence shown here is derived from an EMBL/GenBank/DDBJ whole genome shotgun (WGS) entry which is preliminary data.</text>
</comment>
<sequence length="109" mass="12692">MAPPNIATSQSESISGRREYIGACYRVISDLFQKYRCDDIPCSIKPIVFIDTDKERWDDALNRLQFEILPPIRQPLHTLLESLHPSNHQAIKFLIMIFSQAFSRVWSRV</sequence>